<dbReference type="Gene3D" id="3.40.50.150">
    <property type="entry name" value="Vaccinia Virus protein VP39"/>
    <property type="match status" value="1"/>
</dbReference>
<dbReference type="GO" id="GO:0008757">
    <property type="term" value="F:S-adenosylmethionine-dependent methyltransferase activity"/>
    <property type="evidence" value="ECO:0007669"/>
    <property type="project" value="InterPro"/>
</dbReference>
<proteinExistence type="predicted"/>
<dbReference type="GO" id="GO:0032259">
    <property type="term" value="P:methylation"/>
    <property type="evidence" value="ECO:0007669"/>
    <property type="project" value="UniProtKB-KW"/>
</dbReference>
<dbReference type="STRING" id="633440.SAMN05421869_107243"/>
<evidence type="ECO:0000313" key="3">
    <source>
        <dbReference type="Proteomes" id="UP000199202"/>
    </source>
</evidence>
<keyword evidence="2" id="KW-0808">Transferase</keyword>
<dbReference type="Proteomes" id="UP000199202">
    <property type="component" value="Unassembled WGS sequence"/>
</dbReference>
<dbReference type="InterPro" id="IPR029063">
    <property type="entry name" value="SAM-dependent_MTases_sf"/>
</dbReference>
<sequence>MSEVRTVARKGDLFDQRIREHCAEQLGRRLDVLVAGCAHREPLVLEHVETRSMGADEDHPVIRSVLEERGDLVSWSLGDLRSVPLKPRSYDVIQLSFLLERIRHAELVLDRLLQSLRPGGLVLLRMRDRGSAYGLLDRATPSWLRRLLWRPLVGAERPGPLPTVYERLTSSDGMHAFCLSRGLLITDDVRNTSGPARAGRLGAAAVTAIAKLTYGRYPASHDEITMVIRKPQHHFARVI</sequence>
<evidence type="ECO:0000259" key="1">
    <source>
        <dbReference type="Pfam" id="PF08241"/>
    </source>
</evidence>
<feature type="domain" description="Methyltransferase type 11" evidence="1">
    <location>
        <begin position="50"/>
        <end position="123"/>
    </location>
</feature>
<evidence type="ECO:0000313" key="2">
    <source>
        <dbReference type="EMBL" id="SDI84182.1"/>
    </source>
</evidence>
<dbReference type="InterPro" id="IPR013216">
    <property type="entry name" value="Methyltransf_11"/>
</dbReference>
<dbReference type="Pfam" id="PF08241">
    <property type="entry name" value="Methyltransf_11"/>
    <property type="match status" value="1"/>
</dbReference>
<protein>
    <submittedName>
        <fullName evidence="2">Methyltransferase domain-containing protein</fullName>
    </submittedName>
</protein>
<dbReference type="SUPFAM" id="SSF53335">
    <property type="entry name" value="S-adenosyl-L-methionine-dependent methyltransferases"/>
    <property type="match status" value="1"/>
</dbReference>
<organism evidence="2 3">
    <name type="scientific">Nonomuraea jiangxiensis</name>
    <dbReference type="NCBI Taxonomy" id="633440"/>
    <lineage>
        <taxon>Bacteria</taxon>
        <taxon>Bacillati</taxon>
        <taxon>Actinomycetota</taxon>
        <taxon>Actinomycetes</taxon>
        <taxon>Streptosporangiales</taxon>
        <taxon>Streptosporangiaceae</taxon>
        <taxon>Nonomuraea</taxon>
    </lineage>
</organism>
<dbReference type="OrthoDB" id="4738926at2"/>
<reference evidence="2 3" key="1">
    <citation type="submission" date="2016-10" db="EMBL/GenBank/DDBJ databases">
        <authorList>
            <person name="de Groot N.N."/>
        </authorList>
    </citation>
    <scope>NUCLEOTIDE SEQUENCE [LARGE SCALE GENOMIC DNA]</scope>
    <source>
        <strain evidence="2 3">CGMCC 4.6533</strain>
    </source>
</reference>
<gene>
    <name evidence="2" type="ORF">SAMN05421869_107243</name>
</gene>
<dbReference type="RefSeq" id="WP_090932522.1">
    <property type="nucleotide sequence ID" value="NZ_FNDJ01000007.1"/>
</dbReference>
<dbReference type="EMBL" id="FNDJ01000007">
    <property type="protein sequence ID" value="SDI84182.1"/>
    <property type="molecule type" value="Genomic_DNA"/>
</dbReference>
<name>A0A1G8NVC8_9ACTN</name>
<accession>A0A1G8NVC8</accession>
<keyword evidence="3" id="KW-1185">Reference proteome</keyword>
<dbReference type="AlphaFoldDB" id="A0A1G8NVC8"/>
<keyword evidence="2" id="KW-0489">Methyltransferase</keyword>